<keyword evidence="1" id="KW-0175">Coiled coil</keyword>
<dbReference type="Proteomes" id="UP000183487">
    <property type="component" value="Unassembled WGS sequence"/>
</dbReference>
<evidence type="ECO:0000313" key="3">
    <source>
        <dbReference type="Proteomes" id="UP000183487"/>
    </source>
</evidence>
<dbReference type="AlphaFoldDB" id="A0A1H1I577"/>
<reference evidence="3" key="1">
    <citation type="submission" date="2016-10" db="EMBL/GenBank/DDBJ databases">
        <authorList>
            <person name="Varghese N."/>
        </authorList>
    </citation>
    <scope>NUCLEOTIDE SEQUENCE [LARGE SCALE GENOMIC DNA]</scope>
    <source>
        <strain evidence="3">GAS106B</strain>
    </source>
</reference>
<proteinExistence type="predicted"/>
<feature type="coiled-coil region" evidence="1">
    <location>
        <begin position="63"/>
        <end position="90"/>
    </location>
</feature>
<protein>
    <submittedName>
        <fullName evidence="2">Uncharacterized protein</fullName>
    </submittedName>
</protein>
<evidence type="ECO:0000256" key="1">
    <source>
        <dbReference type="SAM" id="Coils"/>
    </source>
</evidence>
<dbReference type="OrthoDB" id="9097377at2"/>
<keyword evidence="3" id="KW-1185">Reference proteome</keyword>
<accession>A0A1H1I577</accession>
<gene>
    <name evidence="2" type="ORF">SAMN05443245_4685</name>
</gene>
<dbReference type="RefSeq" id="WP_074769050.1">
    <property type="nucleotide sequence ID" value="NZ_FNKP01000002.1"/>
</dbReference>
<evidence type="ECO:0000313" key="2">
    <source>
        <dbReference type="EMBL" id="SDR32864.1"/>
    </source>
</evidence>
<organism evidence="2 3">
    <name type="scientific">Paraburkholderia fungorum</name>
    <dbReference type="NCBI Taxonomy" id="134537"/>
    <lineage>
        <taxon>Bacteria</taxon>
        <taxon>Pseudomonadati</taxon>
        <taxon>Pseudomonadota</taxon>
        <taxon>Betaproteobacteria</taxon>
        <taxon>Burkholderiales</taxon>
        <taxon>Burkholderiaceae</taxon>
        <taxon>Paraburkholderia</taxon>
    </lineage>
</organism>
<name>A0A1H1I577_9BURK</name>
<dbReference type="EMBL" id="FNKP01000002">
    <property type="protein sequence ID" value="SDR32864.1"/>
    <property type="molecule type" value="Genomic_DNA"/>
</dbReference>
<sequence length="119" mass="13495">MRSSLDDYFAALDRLRARKAKINNDTVAIEAGRKKGSIKKSRPQFAALISAIEQANQEMQLVNDDGAMRLEELKGKIEELRLRYEAAISREISLLRQVRELKTELVNLRGGSVVPIRSR</sequence>